<accession>A0A8S5PCT5</accession>
<sequence length="32" mass="3503">MGRGKQPTGAMSEMLVAPVLFDIAAERLDIRE</sequence>
<protein>
    <submittedName>
        <fullName evidence="1">Uncharacterized protein</fullName>
    </submittedName>
</protein>
<name>A0A8S5PCT5_9CAUD</name>
<reference evidence="1" key="1">
    <citation type="journal article" date="2021" name="Proc. Natl. Acad. Sci. U.S.A.">
        <title>A Catalog of Tens of Thousands of Viruses from Human Metagenomes Reveals Hidden Associations with Chronic Diseases.</title>
        <authorList>
            <person name="Tisza M.J."/>
            <person name="Buck C.B."/>
        </authorList>
    </citation>
    <scope>NUCLEOTIDE SEQUENCE</scope>
    <source>
        <strain evidence="1">CtO0R2</strain>
    </source>
</reference>
<proteinExistence type="predicted"/>
<evidence type="ECO:0000313" key="1">
    <source>
        <dbReference type="EMBL" id="DAE04983.1"/>
    </source>
</evidence>
<organism evidence="1">
    <name type="scientific">Siphoviridae sp. ctO0R2</name>
    <dbReference type="NCBI Taxonomy" id="2825476"/>
    <lineage>
        <taxon>Viruses</taxon>
        <taxon>Duplodnaviria</taxon>
        <taxon>Heunggongvirae</taxon>
        <taxon>Uroviricota</taxon>
        <taxon>Caudoviricetes</taxon>
    </lineage>
</organism>
<dbReference type="EMBL" id="BK015400">
    <property type="protein sequence ID" value="DAE04983.1"/>
    <property type="molecule type" value="Genomic_DNA"/>
</dbReference>